<gene>
    <name evidence="5" type="ORF">JHD44_10145</name>
</gene>
<accession>A0ABS0ZBJ7</accession>
<evidence type="ECO:0000313" key="5">
    <source>
        <dbReference type="EMBL" id="MBJ7551042.1"/>
    </source>
</evidence>
<dbReference type="InterPro" id="IPR028081">
    <property type="entry name" value="Leu-bd"/>
</dbReference>
<keyword evidence="6" id="KW-1185">Reference proteome</keyword>
<name>A0ABS0ZBJ7_9GAMM</name>
<protein>
    <submittedName>
        <fullName evidence="5">ABC transporter substrate-binding protein</fullName>
    </submittedName>
</protein>
<comment type="caution">
    <text evidence="5">The sequence shown here is derived from an EMBL/GenBank/DDBJ whole genome shotgun (WGS) entry which is preliminary data.</text>
</comment>
<keyword evidence="2 3" id="KW-0732">Signal</keyword>
<evidence type="ECO:0000313" key="6">
    <source>
        <dbReference type="Proteomes" id="UP000598488"/>
    </source>
</evidence>
<dbReference type="Proteomes" id="UP000598488">
    <property type="component" value="Unassembled WGS sequence"/>
</dbReference>
<feature type="chain" id="PRO_5047525424" evidence="3">
    <location>
        <begin position="25"/>
        <end position="401"/>
    </location>
</feature>
<dbReference type="RefSeq" id="WP_199462639.1">
    <property type="nucleotide sequence ID" value="NZ_JAEMUH010000008.1"/>
</dbReference>
<feature type="domain" description="Leucine-binding protein" evidence="4">
    <location>
        <begin position="27"/>
        <end position="351"/>
    </location>
</feature>
<dbReference type="EMBL" id="JAEMUH010000008">
    <property type="protein sequence ID" value="MBJ7551042.1"/>
    <property type="molecule type" value="Genomic_DNA"/>
</dbReference>
<reference evidence="5 6" key="1">
    <citation type="submission" date="2020-12" db="EMBL/GenBank/DDBJ databases">
        <title>Comparative genome analysis of fungal antagonists Marinomonas ostreistagni 398 and M. spartinae 468.</title>
        <authorList>
            <person name="Fields J.L."/>
            <person name="Mavrodi O.V."/>
            <person name="Biber P.D."/>
            <person name="Indest K.J."/>
            <person name="Mavrodi D.V."/>
        </authorList>
    </citation>
    <scope>NUCLEOTIDE SEQUENCE [LARGE SCALE GENOMIC DNA]</scope>
    <source>
        <strain evidence="5 6">USM7</strain>
    </source>
</reference>
<comment type="similarity">
    <text evidence="1">Belongs to the leucine-binding protein family.</text>
</comment>
<dbReference type="Pfam" id="PF13458">
    <property type="entry name" value="Peripla_BP_6"/>
    <property type="match status" value="1"/>
</dbReference>
<feature type="signal peptide" evidence="3">
    <location>
        <begin position="1"/>
        <end position="24"/>
    </location>
</feature>
<dbReference type="PANTHER" id="PTHR47235:SF1">
    <property type="entry name" value="BLR6548 PROTEIN"/>
    <property type="match status" value="1"/>
</dbReference>
<dbReference type="InterPro" id="IPR028082">
    <property type="entry name" value="Peripla_BP_I"/>
</dbReference>
<organism evidence="5 6">
    <name type="scientific">Marinomonas ostreistagni</name>
    <dbReference type="NCBI Taxonomy" id="359209"/>
    <lineage>
        <taxon>Bacteria</taxon>
        <taxon>Pseudomonadati</taxon>
        <taxon>Pseudomonadota</taxon>
        <taxon>Gammaproteobacteria</taxon>
        <taxon>Oceanospirillales</taxon>
        <taxon>Oceanospirillaceae</taxon>
        <taxon>Marinomonas</taxon>
    </lineage>
</organism>
<dbReference type="SUPFAM" id="SSF53822">
    <property type="entry name" value="Periplasmic binding protein-like I"/>
    <property type="match status" value="1"/>
</dbReference>
<sequence>MRSYTRIGLLALTSTWLLSTNVGAADVKLGFTGPLTGPSGSLGQQLVSGIELGFTAINDAQTLPFSLSVLAKDDGYEPSQTPSLIKNMVLNDNIVGLVSSVGTPTAVSAFPILKEFKLPLIAPYTGSSLLEQEDVKPFIFTHRPSYHDEANLLASTIVQDLGIQPSEVAVYIQKDSYGEITLRSLTDALKSYGLKHANELMQIHYVRNQPNTAHAVAQILSRPTAPKAIFLISTFPAAEELITMLDQVGVSPTFAAFSFVSHDMFKGRLAATQAKVLSSQMHPCMNNSEDNSVFHRLVQDVNTYTPSVEVSSAVFEGYRAAYYIYDVLKFANLKTAPTRKEFLNALSRYEFSHKHDKSNTNLVSNSRNNGTQLWLKWYNYKTQQEFCGTSLSKELFRTANE</sequence>
<evidence type="ECO:0000259" key="4">
    <source>
        <dbReference type="Pfam" id="PF13458"/>
    </source>
</evidence>
<dbReference type="Gene3D" id="3.40.50.2300">
    <property type="match status" value="2"/>
</dbReference>
<dbReference type="PANTHER" id="PTHR47235">
    <property type="entry name" value="BLR6548 PROTEIN"/>
    <property type="match status" value="1"/>
</dbReference>
<evidence type="ECO:0000256" key="1">
    <source>
        <dbReference type="ARBA" id="ARBA00010062"/>
    </source>
</evidence>
<proteinExistence type="inferred from homology"/>
<evidence type="ECO:0000256" key="3">
    <source>
        <dbReference type="SAM" id="SignalP"/>
    </source>
</evidence>
<evidence type="ECO:0000256" key="2">
    <source>
        <dbReference type="ARBA" id="ARBA00022729"/>
    </source>
</evidence>